<dbReference type="Pfam" id="PF25673">
    <property type="entry name" value="Terminase_7"/>
    <property type="match status" value="1"/>
</dbReference>
<feature type="region of interest" description="Disordered" evidence="1">
    <location>
        <begin position="1"/>
        <end position="47"/>
    </location>
</feature>
<evidence type="ECO:0000256" key="1">
    <source>
        <dbReference type="SAM" id="MobiDB-lite"/>
    </source>
</evidence>
<evidence type="ECO:0008006" key="4">
    <source>
        <dbReference type="Google" id="ProtNLM"/>
    </source>
</evidence>
<accession>A0ABW3XJS7</accession>
<keyword evidence="3" id="KW-1185">Reference proteome</keyword>
<dbReference type="Proteomes" id="UP001597058">
    <property type="component" value="Unassembled WGS sequence"/>
</dbReference>
<evidence type="ECO:0000313" key="3">
    <source>
        <dbReference type="Proteomes" id="UP001597058"/>
    </source>
</evidence>
<feature type="compositionally biased region" description="Basic and acidic residues" evidence="1">
    <location>
        <begin position="14"/>
        <end position="38"/>
    </location>
</feature>
<evidence type="ECO:0000313" key="2">
    <source>
        <dbReference type="EMBL" id="MFD1309869.1"/>
    </source>
</evidence>
<gene>
    <name evidence="2" type="ORF">ACFQ5X_28910</name>
</gene>
<dbReference type="RefSeq" id="WP_381329312.1">
    <property type="nucleotide sequence ID" value="NZ_JBHTMM010000043.1"/>
</dbReference>
<feature type="region of interest" description="Disordered" evidence="1">
    <location>
        <begin position="122"/>
        <end position="152"/>
    </location>
</feature>
<organism evidence="2 3">
    <name type="scientific">Streptomyces kaempferi</name>
    <dbReference type="NCBI Taxonomy" id="333725"/>
    <lineage>
        <taxon>Bacteria</taxon>
        <taxon>Bacillati</taxon>
        <taxon>Actinomycetota</taxon>
        <taxon>Actinomycetes</taxon>
        <taxon>Kitasatosporales</taxon>
        <taxon>Streptomycetaceae</taxon>
        <taxon>Streptomyces</taxon>
    </lineage>
</organism>
<dbReference type="EMBL" id="JBHTMM010000043">
    <property type="protein sequence ID" value="MFD1309869.1"/>
    <property type="molecule type" value="Genomic_DNA"/>
</dbReference>
<reference evidence="3" key="1">
    <citation type="journal article" date="2019" name="Int. J. Syst. Evol. Microbiol.">
        <title>The Global Catalogue of Microorganisms (GCM) 10K type strain sequencing project: providing services to taxonomists for standard genome sequencing and annotation.</title>
        <authorList>
            <consortium name="The Broad Institute Genomics Platform"/>
            <consortium name="The Broad Institute Genome Sequencing Center for Infectious Disease"/>
            <person name="Wu L."/>
            <person name="Ma J."/>
        </authorList>
    </citation>
    <scope>NUCLEOTIDE SEQUENCE [LARGE SCALE GENOMIC DNA]</scope>
    <source>
        <strain evidence="3">CGMCC 4.7020</strain>
    </source>
</reference>
<sequence length="152" mass="17623">MAGRGMAPKATRSRARDSKARDAELNRVEDDDEIRGPELPEGVLPDQESWHPRTVQWWETWRRSAQAQVFIDTDWDFLLDTALLHHVMWTKGRWEFASEVRLRAAKYGATPEDRMRLKLKIETPADRQPAAETPRSTSDRRKNLRIVSEDAG</sequence>
<protein>
    <recommendedName>
        <fullName evidence="4">Terminase small subunit</fullName>
    </recommendedName>
</protein>
<proteinExistence type="predicted"/>
<dbReference type="InterPro" id="IPR057972">
    <property type="entry name" value="Terminase_7"/>
</dbReference>
<comment type="caution">
    <text evidence="2">The sequence shown here is derived from an EMBL/GenBank/DDBJ whole genome shotgun (WGS) entry which is preliminary data.</text>
</comment>
<name>A0ABW3XJS7_9ACTN</name>